<dbReference type="SUPFAM" id="SSF51984">
    <property type="entry name" value="MurCD N-terminal domain"/>
    <property type="match status" value="1"/>
</dbReference>
<feature type="domain" description="Mur ligase N-terminal catalytic" evidence="1">
    <location>
        <begin position="74"/>
        <end position="177"/>
    </location>
</feature>
<evidence type="ECO:0000259" key="1">
    <source>
        <dbReference type="Pfam" id="PF01225"/>
    </source>
</evidence>
<dbReference type="Gramene" id="OE9A073615T1">
    <property type="protein sequence ID" value="OE9A073615C1"/>
    <property type="gene ID" value="OE9A073615"/>
</dbReference>
<dbReference type="InterPro" id="IPR013221">
    <property type="entry name" value="Mur_ligase_cen"/>
</dbReference>
<accession>A0A8S0TYL5</accession>
<dbReference type="Proteomes" id="UP000594638">
    <property type="component" value="Unassembled WGS sequence"/>
</dbReference>
<name>A0A8S0TYL5_OLEEU</name>
<evidence type="ECO:0000313" key="4">
    <source>
        <dbReference type="Proteomes" id="UP000594638"/>
    </source>
</evidence>
<dbReference type="PANTHER" id="PTHR43445">
    <property type="entry name" value="UDP-N-ACETYLMURAMATE--L-ALANINE LIGASE-RELATED"/>
    <property type="match status" value="1"/>
</dbReference>
<keyword evidence="3" id="KW-0436">Ligase</keyword>
<dbReference type="PANTHER" id="PTHR43445:SF3">
    <property type="entry name" value="UDP-N-ACETYLMURAMATE--L-ALANINE LIGASE"/>
    <property type="match status" value="1"/>
</dbReference>
<dbReference type="Gene3D" id="3.40.1190.10">
    <property type="entry name" value="Mur-like, catalytic domain"/>
    <property type="match status" value="1"/>
</dbReference>
<dbReference type="InterPro" id="IPR036615">
    <property type="entry name" value="Mur_ligase_C_dom_sf"/>
</dbReference>
<dbReference type="InterPro" id="IPR000713">
    <property type="entry name" value="Mur_ligase_N"/>
</dbReference>
<dbReference type="OrthoDB" id="2017219at2759"/>
<organism evidence="3 4">
    <name type="scientific">Olea europaea subsp. europaea</name>
    <dbReference type="NCBI Taxonomy" id="158383"/>
    <lineage>
        <taxon>Eukaryota</taxon>
        <taxon>Viridiplantae</taxon>
        <taxon>Streptophyta</taxon>
        <taxon>Embryophyta</taxon>
        <taxon>Tracheophyta</taxon>
        <taxon>Spermatophyta</taxon>
        <taxon>Magnoliopsida</taxon>
        <taxon>eudicotyledons</taxon>
        <taxon>Gunneridae</taxon>
        <taxon>Pentapetalae</taxon>
        <taxon>asterids</taxon>
        <taxon>lamiids</taxon>
        <taxon>Lamiales</taxon>
        <taxon>Oleaceae</taxon>
        <taxon>Oleeae</taxon>
        <taxon>Olea</taxon>
    </lineage>
</organism>
<reference evidence="3 4" key="1">
    <citation type="submission" date="2019-12" db="EMBL/GenBank/DDBJ databases">
        <authorList>
            <person name="Alioto T."/>
            <person name="Alioto T."/>
            <person name="Gomez Garrido J."/>
        </authorList>
    </citation>
    <scope>NUCLEOTIDE SEQUENCE [LARGE SCALE GENOMIC DNA]</scope>
</reference>
<dbReference type="Gene3D" id="3.40.50.720">
    <property type="entry name" value="NAD(P)-binding Rossmann-like Domain"/>
    <property type="match status" value="1"/>
</dbReference>
<dbReference type="Pfam" id="PF08245">
    <property type="entry name" value="Mur_ligase_M"/>
    <property type="match status" value="1"/>
</dbReference>
<dbReference type="Gene3D" id="3.90.190.20">
    <property type="entry name" value="Mur ligase, C-terminal domain"/>
    <property type="match status" value="1"/>
</dbReference>
<keyword evidence="4" id="KW-1185">Reference proteome</keyword>
<evidence type="ECO:0000259" key="2">
    <source>
        <dbReference type="Pfam" id="PF08245"/>
    </source>
</evidence>
<proteinExistence type="predicted"/>
<dbReference type="AlphaFoldDB" id="A0A8S0TYL5"/>
<dbReference type="SUPFAM" id="SSF53244">
    <property type="entry name" value="MurD-like peptide ligases, peptide-binding domain"/>
    <property type="match status" value="1"/>
</dbReference>
<dbReference type="GO" id="GO:0016881">
    <property type="term" value="F:acid-amino acid ligase activity"/>
    <property type="evidence" value="ECO:0007669"/>
    <property type="project" value="InterPro"/>
</dbReference>
<dbReference type="InterPro" id="IPR050061">
    <property type="entry name" value="MurCDEF_pg_biosynth"/>
</dbReference>
<gene>
    <name evidence="3" type="ORF">OLEA9_A073615</name>
</gene>
<dbReference type="GO" id="GO:0005524">
    <property type="term" value="F:ATP binding"/>
    <property type="evidence" value="ECO:0007669"/>
    <property type="project" value="InterPro"/>
</dbReference>
<dbReference type="Pfam" id="PF01225">
    <property type="entry name" value="Mur_ligase"/>
    <property type="match status" value="1"/>
</dbReference>
<sequence length="430" mass="47760">MELPAAKFPAIRGRNPQYISPIPGHKLCQIATCKTNYLWINVRYRQLSSHRKISVSANLPKAFDSENRKKNGWIHFIGVGGCGISALAMLALRQGYEVSGSDIVWSSYMDALKEAGSHFYIGHSELSLRKCNFSSSPNAIVVSSAIPTDNVEILYAMSVGIPVYKRGTWLGKLTEDYNLIAVSGSHGKSTTASMLAYILKGMGDNLTAVIGAQVPQFGGGNVIHGNSHNFVLEADEYDSCFLELSPHVAVVTNVDWEHVDIFQDEQAVETVLRKFLGKIRNGGHLVFCGDRNDQNRGAYTLLCDPKQVLSISDHMELCDAHLLNNNYRFTTYGMLNYNEWHASSVCFNPHGDISLRVPGVHNVLNSLAVVATISSFFGDERQFYESIDVKFHLNKFEGVFRRFEMISAVNGCHIYDDYAHHPNSKANVSI</sequence>
<dbReference type="SUPFAM" id="SSF53623">
    <property type="entry name" value="MurD-like peptide ligases, catalytic domain"/>
    <property type="match status" value="1"/>
</dbReference>
<feature type="domain" description="Mur ligase central" evidence="2">
    <location>
        <begin position="182"/>
        <end position="372"/>
    </location>
</feature>
<dbReference type="InterPro" id="IPR036565">
    <property type="entry name" value="Mur-like_cat_sf"/>
</dbReference>
<evidence type="ECO:0000313" key="3">
    <source>
        <dbReference type="EMBL" id="CAA3010705.1"/>
    </source>
</evidence>
<comment type="caution">
    <text evidence="3">The sequence shown here is derived from an EMBL/GenBank/DDBJ whole genome shotgun (WGS) entry which is preliminary data.</text>
</comment>
<dbReference type="EMBL" id="CACTIH010007349">
    <property type="protein sequence ID" value="CAA3010705.1"/>
    <property type="molecule type" value="Genomic_DNA"/>
</dbReference>
<protein>
    <submittedName>
        <fullName evidence="3">UDP-N-acetylmuramate--L-alanine ligase</fullName>
    </submittedName>
</protein>